<dbReference type="AlphaFoldDB" id="A0A8S1PG01"/>
<evidence type="ECO:0000313" key="3">
    <source>
        <dbReference type="Proteomes" id="UP000688137"/>
    </source>
</evidence>
<feature type="signal peptide" evidence="1">
    <location>
        <begin position="1"/>
        <end position="16"/>
    </location>
</feature>
<protein>
    <submittedName>
        <fullName evidence="2">Uncharacterized protein</fullName>
    </submittedName>
</protein>
<evidence type="ECO:0000313" key="2">
    <source>
        <dbReference type="EMBL" id="CAD8102035.1"/>
    </source>
</evidence>
<keyword evidence="1" id="KW-0732">Signal</keyword>
<accession>A0A8S1PG01</accession>
<comment type="caution">
    <text evidence="2">The sequence shown here is derived from an EMBL/GenBank/DDBJ whole genome shotgun (WGS) entry which is preliminary data.</text>
</comment>
<organism evidence="2 3">
    <name type="scientific">Paramecium primaurelia</name>
    <dbReference type="NCBI Taxonomy" id="5886"/>
    <lineage>
        <taxon>Eukaryota</taxon>
        <taxon>Sar</taxon>
        <taxon>Alveolata</taxon>
        <taxon>Ciliophora</taxon>
        <taxon>Intramacronucleata</taxon>
        <taxon>Oligohymenophorea</taxon>
        <taxon>Peniculida</taxon>
        <taxon>Parameciidae</taxon>
        <taxon>Paramecium</taxon>
    </lineage>
</organism>
<keyword evidence="3" id="KW-1185">Reference proteome</keyword>
<gene>
    <name evidence="2" type="ORF">PPRIM_AZ9-3.1.T1170095</name>
</gene>
<sequence length="291" mass="32257">MKFVLILICLCIQIHAITLQLHQVGGCTCEMSTVQTECIPTTCDWNATTSKCTQKTCDKFTVEMCDQLPDYLKCAWKDNSCQTFTKCSDYAYSDGFKCFRVGPCQAVFKKNSSGLYPCTDKTNDSMHSIDSCAGIDQVGCIETVQDDGKVCYWNPSTSTCEAWSNSACSNFDNTSQSACPKFSCDYNTTTGKCTTRTCDIITVETACTMVWDITQQVATQCKWVNSKCMEFDYSTLTQSTCLMGSSLSYKWNSSTSKCEVCAQPKSDDDTDDTSYSNLVQGVLAILMFINI</sequence>
<feature type="chain" id="PRO_5035821877" evidence="1">
    <location>
        <begin position="17"/>
        <end position="291"/>
    </location>
</feature>
<reference evidence="2" key="1">
    <citation type="submission" date="2021-01" db="EMBL/GenBank/DDBJ databases">
        <authorList>
            <consortium name="Genoscope - CEA"/>
            <person name="William W."/>
        </authorList>
    </citation>
    <scope>NUCLEOTIDE SEQUENCE</scope>
</reference>
<dbReference type="OMA" id="YSDGFKC"/>
<name>A0A8S1PG01_PARPR</name>
<evidence type="ECO:0000256" key="1">
    <source>
        <dbReference type="SAM" id="SignalP"/>
    </source>
</evidence>
<proteinExistence type="predicted"/>
<dbReference type="EMBL" id="CAJJDM010000120">
    <property type="protein sequence ID" value="CAD8102035.1"/>
    <property type="molecule type" value="Genomic_DNA"/>
</dbReference>
<dbReference type="Proteomes" id="UP000688137">
    <property type="component" value="Unassembled WGS sequence"/>
</dbReference>